<accession>A0A0F9MQD1</accession>
<gene>
    <name evidence="1" type="ORF">LCGC14_1062290</name>
</gene>
<evidence type="ECO:0000313" key="1">
    <source>
        <dbReference type="EMBL" id="KKN07894.1"/>
    </source>
</evidence>
<comment type="caution">
    <text evidence="1">The sequence shown here is derived from an EMBL/GenBank/DDBJ whole genome shotgun (WGS) entry which is preliminary data.</text>
</comment>
<reference evidence="1" key="1">
    <citation type="journal article" date="2015" name="Nature">
        <title>Complex archaea that bridge the gap between prokaryotes and eukaryotes.</title>
        <authorList>
            <person name="Spang A."/>
            <person name="Saw J.H."/>
            <person name="Jorgensen S.L."/>
            <person name="Zaremba-Niedzwiedzka K."/>
            <person name="Martijn J."/>
            <person name="Lind A.E."/>
            <person name="van Eijk R."/>
            <person name="Schleper C."/>
            <person name="Guy L."/>
            <person name="Ettema T.J."/>
        </authorList>
    </citation>
    <scope>NUCLEOTIDE SEQUENCE</scope>
</reference>
<organism evidence="1">
    <name type="scientific">marine sediment metagenome</name>
    <dbReference type="NCBI Taxonomy" id="412755"/>
    <lineage>
        <taxon>unclassified sequences</taxon>
        <taxon>metagenomes</taxon>
        <taxon>ecological metagenomes</taxon>
    </lineage>
</organism>
<dbReference type="EMBL" id="LAZR01004516">
    <property type="protein sequence ID" value="KKN07894.1"/>
    <property type="molecule type" value="Genomic_DNA"/>
</dbReference>
<dbReference type="AlphaFoldDB" id="A0A0F9MQD1"/>
<name>A0A0F9MQD1_9ZZZZ</name>
<protein>
    <submittedName>
        <fullName evidence="1">Uncharacterized protein</fullName>
    </submittedName>
</protein>
<sequence length="67" mass="7591">MKRFTFTPTEDLTVLELANIFRVTMVALIEGITGKPPTGSDTLELEEQIYDSLSDDVKKHFTETEIN</sequence>
<proteinExistence type="predicted"/>